<sequence length="443" mass="47961">MTESECKLPWGGLSVDAEGNVYLHAARIDLAPKELAVLHRLLVRWPHVVRKDEFSQQVWAGRAMSDESLARCVAQARKALAAVPGISIKALYGQGYCIERAGGMNVPVPLHQAAYHRRLLEIAQAPALHAETVAHCENLIHLRTRFSLQQSEQLLRAVLQQNGDYLAARVHLAICLAAQVTSGMADGRAHLDEGLALLAPALERGCPGSGPVTAYAHLLDCHWRFAEAEPLHQRALQYAGDDAATHYNHGWHLLAQGRQEPALAALATAHALRPFSVAISIMYARALLALGQQAQAVDVVTGMCARFPDSAAASLYAISLQAAHTPGAEVAERARQARADSLAWPLCHSNLAFIHARCGDHASAWSAIRAQDDEGPTLRVSHAAALFLMGEMDEAFERIEQAFAARVGLLPVLLQLPEVRGFVQGDARGRAVLGQLEHLRARA</sequence>
<proteinExistence type="predicted"/>
<dbReference type="SUPFAM" id="SSF46894">
    <property type="entry name" value="C-terminal effector domain of the bipartite response regulators"/>
    <property type="match status" value="1"/>
</dbReference>
<dbReference type="InterPro" id="IPR036388">
    <property type="entry name" value="WH-like_DNA-bd_sf"/>
</dbReference>
<dbReference type="SMART" id="SM00862">
    <property type="entry name" value="Trans_reg_C"/>
    <property type="match status" value="1"/>
</dbReference>
<dbReference type="GO" id="GO:0000160">
    <property type="term" value="P:phosphorelay signal transduction system"/>
    <property type="evidence" value="ECO:0007669"/>
    <property type="project" value="InterPro"/>
</dbReference>
<organism evidence="4 5">
    <name type="scientific">Comamonas antarctica</name>
    <dbReference type="NCBI Taxonomy" id="2743470"/>
    <lineage>
        <taxon>Bacteria</taxon>
        <taxon>Pseudomonadati</taxon>
        <taxon>Pseudomonadota</taxon>
        <taxon>Betaproteobacteria</taxon>
        <taxon>Burkholderiales</taxon>
        <taxon>Comamonadaceae</taxon>
        <taxon>Comamonas</taxon>
    </lineage>
</organism>
<keyword evidence="1 2" id="KW-0238">DNA-binding</keyword>
<dbReference type="GO" id="GO:0006355">
    <property type="term" value="P:regulation of DNA-templated transcription"/>
    <property type="evidence" value="ECO:0007669"/>
    <property type="project" value="InterPro"/>
</dbReference>
<dbReference type="Gene3D" id="1.25.40.10">
    <property type="entry name" value="Tetratricopeptide repeat domain"/>
    <property type="match status" value="1"/>
</dbReference>
<dbReference type="InterPro" id="IPR016032">
    <property type="entry name" value="Sig_transdc_resp-reg_C-effctor"/>
</dbReference>
<dbReference type="InterPro" id="IPR001867">
    <property type="entry name" value="OmpR/PhoB-type_DNA-bd"/>
</dbReference>
<name>A0A6N1X6C3_9BURK</name>
<dbReference type="Proteomes" id="UP000509579">
    <property type="component" value="Chromosome"/>
</dbReference>
<accession>A0A6N1X6C3</accession>
<protein>
    <submittedName>
        <fullName evidence="4">Winged helix-turn-helix domain-containing protein</fullName>
    </submittedName>
</protein>
<gene>
    <name evidence="4" type="ORF">HUK68_19355</name>
</gene>
<dbReference type="RefSeq" id="WP_175505673.1">
    <property type="nucleotide sequence ID" value="NZ_CP054840.1"/>
</dbReference>
<evidence type="ECO:0000259" key="3">
    <source>
        <dbReference type="PROSITE" id="PS51755"/>
    </source>
</evidence>
<keyword evidence="5" id="KW-1185">Reference proteome</keyword>
<evidence type="ECO:0000256" key="2">
    <source>
        <dbReference type="PROSITE-ProRule" id="PRU01091"/>
    </source>
</evidence>
<reference evidence="4 5" key="1">
    <citation type="submission" date="2020-06" db="EMBL/GenBank/DDBJ databases">
        <title>Acidovorax antarctica sp. nov., isolated from Corinth ice sheet soil, Antarctic Fields Peninsula.</title>
        <authorList>
            <person name="Xu Q."/>
            <person name="Peng F."/>
        </authorList>
    </citation>
    <scope>NUCLEOTIDE SEQUENCE [LARGE SCALE GENOMIC DNA]</scope>
    <source>
        <strain evidence="4 5">16-35-5</strain>
    </source>
</reference>
<dbReference type="AlphaFoldDB" id="A0A6N1X6C3"/>
<dbReference type="Gene3D" id="1.10.10.10">
    <property type="entry name" value="Winged helix-like DNA-binding domain superfamily/Winged helix DNA-binding domain"/>
    <property type="match status" value="1"/>
</dbReference>
<feature type="DNA-binding region" description="OmpR/PhoB-type" evidence="2">
    <location>
        <begin position="5"/>
        <end position="100"/>
    </location>
</feature>
<dbReference type="GO" id="GO:0003677">
    <property type="term" value="F:DNA binding"/>
    <property type="evidence" value="ECO:0007669"/>
    <property type="project" value="UniProtKB-UniRule"/>
</dbReference>
<evidence type="ECO:0000313" key="5">
    <source>
        <dbReference type="Proteomes" id="UP000509579"/>
    </source>
</evidence>
<dbReference type="InterPro" id="IPR011990">
    <property type="entry name" value="TPR-like_helical_dom_sf"/>
</dbReference>
<dbReference type="SUPFAM" id="SSF48452">
    <property type="entry name" value="TPR-like"/>
    <property type="match status" value="1"/>
</dbReference>
<dbReference type="Pfam" id="PF00486">
    <property type="entry name" value="Trans_reg_C"/>
    <property type="match status" value="1"/>
</dbReference>
<feature type="domain" description="OmpR/PhoB-type" evidence="3">
    <location>
        <begin position="5"/>
        <end position="100"/>
    </location>
</feature>
<dbReference type="PROSITE" id="PS51755">
    <property type="entry name" value="OMPR_PHOB"/>
    <property type="match status" value="1"/>
</dbReference>
<evidence type="ECO:0000256" key="1">
    <source>
        <dbReference type="ARBA" id="ARBA00023125"/>
    </source>
</evidence>
<evidence type="ECO:0000313" key="4">
    <source>
        <dbReference type="EMBL" id="QKV54877.1"/>
    </source>
</evidence>
<dbReference type="EMBL" id="CP054840">
    <property type="protein sequence ID" value="QKV54877.1"/>
    <property type="molecule type" value="Genomic_DNA"/>
</dbReference>
<dbReference type="KEGG" id="aant:HUK68_19355"/>